<dbReference type="AlphaFoldDB" id="A0A2A2J936"/>
<feature type="region of interest" description="Disordered" evidence="1">
    <location>
        <begin position="622"/>
        <end position="652"/>
    </location>
</feature>
<name>A0A2A2J936_9BILA</name>
<accession>A0A2A2J936</accession>
<protein>
    <submittedName>
        <fullName evidence="2">Uncharacterized protein</fullName>
    </submittedName>
</protein>
<feature type="compositionally biased region" description="Basic residues" evidence="1">
    <location>
        <begin position="44"/>
        <end position="53"/>
    </location>
</feature>
<feature type="compositionally biased region" description="Basic and acidic residues" evidence="1">
    <location>
        <begin position="675"/>
        <end position="690"/>
    </location>
</feature>
<feature type="compositionally biased region" description="Basic and acidic residues" evidence="1">
    <location>
        <begin position="12"/>
        <end position="29"/>
    </location>
</feature>
<feature type="region of interest" description="Disordered" evidence="1">
    <location>
        <begin position="1"/>
        <end position="83"/>
    </location>
</feature>
<feature type="region of interest" description="Disordered" evidence="1">
    <location>
        <begin position="102"/>
        <end position="170"/>
    </location>
</feature>
<reference evidence="2 3" key="1">
    <citation type="journal article" date="2017" name="Curr. Biol.">
        <title>Genome architecture and evolution of a unichromosomal asexual nematode.</title>
        <authorList>
            <person name="Fradin H."/>
            <person name="Zegar C."/>
            <person name="Gutwein M."/>
            <person name="Lucas J."/>
            <person name="Kovtun M."/>
            <person name="Corcoran D."/>
            <person name="Baugh L.R."/>
            <person name="Kiontke K."/>
            <person name="Gunsalus K."/>
            <person name="Fitch D.H."/>
            <person name="Piano F."/>
        </authorList>
    </citation>
    <scope>NUCLEOTIDE SEQUENCE [LARGE SCALE GENOMIC DNA]</scope>
    <source>
        <strain evidence="2">PF1309</strain>
    </source>
</reference>
<feature type="compositionally biased region" description="Low complexity" evidence="1">
    <location>
        <begin position="113"/>
        <end position="127"/>
    </location>
</feature>
<comment type="caution">
    <text evidence="2">The sequence shown here is derived from an EMBL/GenBank/DDBJ whole genome shotgun (WGS) entry which is preliminary data.</text>
</comment>
<feature type="compositionally biased region" description="Polar residues" evidence="1">
    <location>
        <begin position="1"/>
        <end position="11"/>
    </location>
</feature>
<evidence type="ECO:0000256" key="1">
    <source>
        <dbReference type="SAM" id="MobiDB-lite"/>
    </source>
</evidence>
<organism evidence="2 3">
    <name type="scientific">Diploscapter pachys</name>
    <dbReference type="NCBI Taxonomy" id="2018661"/>
    <lineage>
        <taxon>Eukaryota</taxon>
        <taxon>Metazoa</taxon>
        <taxon>Ecdysozoa</taxon>
        <taxon>Nematoda</taxon>
        <taxon>Chromadorea</taxon>
        <taxon>Rhabditida</taxon>
        <taxon>Rhabditina</taxon>
        <taxon>Rhabditomorpha</taxon>
        <taxon>Rhabditoidea</taxon>
        <taxon>Rhabditidae</taxon>
        <taxon>Diploscapter</taxon>
    </lineage>
</organism>
<feature type="region of interest" description="Disordered" evidence="1">
    <location>
        <begin position="675"/>
        <end position="698"/>
    </location>
</feature>
<dbReference type="EMBL" id="LIAE01010589">
    <property type="protein sequence ID" value="PAV58300.1"/>
    <property type="molecule type" value="Genomic_DNA"/>
</dbReference>
<dbReference type="Proteomes" id="UP000218231">
    <property type="component" value="Unassembled WGS sequence"/>
</dbReference>
<feature type="compositionally biased region" description="Acidic residues" evidence="1">
    <location>
        <begin position="623"/>
        <end position="651"/>
    </location>
</feature>
<feature type="compositionally biased region" description="Polar residues" evidence="1">
    <location>
        <begin position="128"/>
        <end position="170"/>
    </location>
</feature>
<gene>
    <name evidence="2" type="ORF">WR25_02208</name>
</gene>
<evidence type="ECO:0000313" key="2">
    <source>
        <dbReference type="EMBL" id="PAV58300.1"/>
    </source>
</evidence>
<feature type="region of interest" description="Disordered" evidence="1">
    <location>
        <begin position="831"/>
        <end position="857"/>
    </location>
</feature>
<keyword evidence="3" id="KW-1185">Reference proteome</keyword>
<feature type="compositionally biased region" description="Polar residues" evidence="1">
    <location>
        <begin position="102"/>
        <end position="112"/>
    </location>
</feature>
<sequence length="857" mass="97170">MTGTMQAQNSKDQTDESKSAAEVKKEKKPLPFTMMRTGDFAYPKPKKPSKSSKKTSDDKTKSKASFSAATVNSAGTSKSKYKSTVAATLPTLTPASAAVIPSTSSALTVSQRPSISAPPTSSSSNSSRQQQILPRESSPQNDSNHQQQQPRIQTSNFPRRYSPQQKCLQPSTSAAFAPTSLIASETRQEYETCCLVLWCDTLLNADDDEKESFCGEVLCTENVTCPQMHFIFDARTRYRGQSIALLDRKFFAPGRMLEIQTKFMPIGVNDPRHYLFLIETITDLNPIPHCKPQLQKVQVIHLPSDSNSSCYGRAIDERFYYARIPPFVWNRPFVKAAIQEGVESLIPPPDYAQHFQLYQLLEAYVIMCPKWVDELLSDAIYCRKLVLSIHSIPQFTEGIATIVEIQEPYFVVAKEELEYSKGNDSTANRILVPLYNSLYRIGQHISFQACASLRQSIYNCVALSHVPIHEQVDHLPTINPRIRTGHLISIEDEVDVQCPQQAIEQRPSLPQSLAGYFDSNYGNAQRVADLNLPSSKRALREFFKSRFLTAAEVAIEEELWSSGFSPPEVGSPVKNICEWVAPSEKFNYGDEIPCHLTVDPMEIARRENDKWIERNRRRIGRDEEGDYGWGEEEDELSDDERDAGWNDDDDGQQWIRREANLNALRNIEEEIANAQKEREATVGEREEQGKRKSRHTRVSQQRVRRILNHFGNMVNVSAFAPKRIDEPIPSEWQPNDIFRVIGLYDDVTMIFSSIIGSVQKEKQNEKKETVQTQALQRKYWLSRMSPRSTPTVYVTEFIRERDILKDCTQDSPSVSTIKQTIVIRNPLKQTKKDSSQTNVAALKANESSGIQTDIDVQ</sequence>
<evidence type="ECO:0000313" key="3">
    <source>
        <dbReference type="Proteomes" id="UP000218231"/>
    </source>
</evidence>
<feature type="compositionally biased region" description="Polar residues" evidence="1">
    <location>
        <begin position="835"/>
        <end position="851"/>
    </location>
</feature>
<proteinExistence type="predicted"/>